<evidence type="ECO:0000313" key="3">
    <source>
        <dbReference type="Proteomes" id="UP000027170"/>
    </source>
</evidence>
<dbReference type="EMBL" id="JFZV01000002">
    <property type="protein sequence ID" value="KDN15329.1"/>
    <property type="molecule type" value="Genomic_DNA"/>
</dbReference>
<feature type="transmembrane region" description="Helical" evidence="1">
    <location>
        <begin position="20"/>
        <end position="37"/>
    </location>
</feature>
<organism evidence="2 3">
    <name type="scientific">Snodgrassella communis</name>
    <dbReference type="NCBI Taxonomy" id="2946699"/>
    <lineage>
        <taxon>Bacteria</taxon>
        <taxon>Pseudomonadati</taxon>
        <taxon>Pseudomonadota</taxon>
        <taxon>Betaproteobacteria</taxon>
        <taxon>Neisseriales</taxon>
        <taxon>Neisseriaceae</taxon>
        <taxon>Snodgrassella</taxon>
    </lineage>
</organism>
<evidence type="ECO:0000313" key="2">
    <source>
        <dbReference type="EMBL" id="KDN15329.1"/>
    </source>
</evidence>
<comment type="caution">
    <text evidence="2">The sequence shown here is derived from an EMBL/GenBank/DDBJ whole genome shotgun (WGS) entry which is preliminary data.</text>
</comment>
<keyword evidence="3" id="KW-1185">Reference proteome</keyword>
<proteinExistence type="predicted"/>
<keyword evidence="1" id="KW-0812">Transmembrane</keyword>
<gene>
    <name evidence="2" type="ORF">SALWKB29_0433</name>
</gene>
<reference evidence="2 3" key="1">
    <citation type="submission" date="2014-03" db="EMBL/GenBank/DDBJ databases">
        <title>The genomes of two eusocial bee gut symbionts.</title>
        <authorList>
            <person name="Kwong W.K."/>
            <person name="Engel P."/>
            <person name="Koch H."/>
            <person name="Moran N.A."/>
        </authorList>
    </citation>
    <scope>NUCLEOTIDE SEQUENCE [LARGE SCALE GENOMIC DNA]</scope>
    <source>
        <strain evidence="3">wkB29</strain>
    </source>
</reference>
<keyword evidence="1" id="KW-1133">Transmembrane helix</keyword>
<protein>
    <submittedName>
        <fullName evidence="2">Uncharacterized protein</fullName>
    </submittedName>
</protein>
<dbReference type="AlphaFoldDB" id="A0A836MRM5"/>
<accession>A0A836MRM5</accession>
<evidence type="ECO:0000256" key="1">
    <source>
        <dbReference type="SAM" id="Phobius"/>
    </source>
</evidence>
<dbReference type="Proteomes" id="UP000027170">
    <property type="component" value="Unassembled WGS sequence"/>
</dbReference>
<sequence>MYPASKHAVSSGIDGYYLTFIRYILGAVLVSVILIILKGKQSYQTEGKT</sequence>
<keyword evidence="1" id="KW-0472">Membrane</keyword>
<dbReference type="RefSeq" id="WP_155266284.1">
    <property type="nucleotide sequence ID" value="NZ_JFZV01000002.1"/>
</dbReference>
<name>A0A836MRM5_9NEIS</name>